<sequence>MIDQIVKFFSLHDKNMAAKSTTSLDSVCTCQVCNHDFALDCLDCTCCTKDTHSMVLDDMSTPSRQVDIPAGSVTLEGDLYLGTKPGIVVFAHGSGSSRHSPRNQQVASVLQKAGLGTLLFDLLTKEEERIDERTAHLRFDIGLLADRLAAATDWLAKRASNSKIGYFGASTGAAAALVAAAKKQDMVSAVVSRGGRPDLAGQHLGKVRAPTLLIVGGNDHPVLDMNWEAFNKLKIKDKKFEIVPGATHLFEEPGKLEEVARLARGWFECYLHSEMTHA</sequence>
<keyword evidence="2" id="KW-0808">Transferase</keyword>
<keyword evidence="3" id="KW-1185">Reference proteome</keyword>
<evidence type="ECO:0000259" key="1">
    <source>
        <dbReference type="Pfam" id="PF01738"/>
    </source>
</evidence>
<dbReference type="HOGENOM" id="CLU_082991_0_0_2"/>
<dbReference type="GO" id="GO:0016740">
    <property type="term" value="F:transferase activity"/>
    <property type="evidence" value="ECO:0007669"/>
    <property type="project" value="UniProtKB-KW"/>
</dbReference>
<feature type="domain" description="Dienelactone hydrolase" evidence="1">
    <location>
        <begin position="84"/>
        <end position="256"/>
    </location>
</feature>
<dbReference type="InterPro" id="IPR050261">
    <property type="entry name" value="FrsA_esterase"/>
</dbReference>
<dbReference type="GO" id="GO:0016787">
    <property type="term" value="F:hydrolase activity"/>
    <property type="evidence" value="ECO:0007669"/>
    <property type="project" value="InterPro"/>
</dbReference>
<proteinExistence type="predicted"/>
<evidence type="ECO:0000313" key="3">
    <source>
        <dbReference type="Proteomes" id="UP000008037"/>
    </source>
</evidence>
<dbReference type="PATRIC" id="fig|1237085.11.peg.1148"/>
<accession>K0IH39</accession>
<gene>
    <name evidence="2" type="ordered locus">Ngar_c12030</name>
</gene>
<dbReference type="InParanoid" id="K0IH39"/>
<dbReference type="KEGG" id="nga:Ngar_c12030"/>
<evidence type="ECO:0000313" key="2">
    <source>
        <dbReference type="EMBL" id="AFU58143.1"/>
    </source>
</evidence>
<reference evidence="2 3" key="1">
    <citation type="journal article" date="2012" name="Environ. Microbiol.">
        <title>The genome of the ammonia-oxidizing Candidatus Nitrososphaera gargensis: insights into metabolic versatility and environmental adaptations.</title>
        <authorList>
            <person name="Spang A."/>
            <person name="Poehlein A."/>
            <person name="Offre P."/>
            <person name="Zumbragel S."/>
            <person name="Haider S."/>
            <person name="Rychlik N."/>
            <person name="Nowka B."/>
            <person name="Schmeisser C."/>
            <person name="Lebedeva E.V."/>
            <person name="Rattei T."/>
            <person name="Bohm C."/>
            <person name="Schmid M."/>
            <person name="Galushko A."/>
            <person name="Hatzenpichler R."/>
            <person name="Weinmaier T."/>
            <person name="Daniel R."/>
            <person name="Schleper C."/>
            <person name="Spieck E."/>
            <person name="Streit W."/>
            <person name="Wagner M."/>
        </authorList>
    </citation>
    <scope>NUCLEOTIDE SEQUENCE [LARGE SCALE GENOMIC DNA]</scope>
    <source>
        <strain evidence="3">Ga9.2</strain>
    </source>
</reference>
<protein>
    <submittedName>
        <fullName evidence="2">Putative phosphoribosyl transferase</fullName>
    </submittedName>
</protein>
<dbReference type="STRING" id="1237085.Ngar_c12030"/>
<name>K0IH39_NITGG</name>
<dbReference type="InterPro" id="IPR002925">
    <property type="entry name" value="Dienelactn_hydro"/>
</dbReference>
<dbReference type="InterPro" id="IPR029058">
    <property type="entry name" value="AB_hydrolase_fold"/>
</dbReference>
<dbReference type="BioCyc" id="CNIT1237085:G1324-1201-MONOMER"/>
<dbReference type="EMBL" id="CP002408">
    <property type="protein sequence ID" value="AFU58143.1"/>
    <property type="molecule type" value="Genomic_DNA"/>
</dbReference>
<dbReference type="Pfam" id="PF01738">
    <property type="entry name" value="DLH"/>
    <property type="match status" value="1"/>
</dbReference>
<dbReference type="SUPFAM" id="SSF53474">
    <property type="entry name" value="alpha/beta-Hydrolases"/>
    <property type="match status" value="1"/>
</dbReference>
<organism evidence="2 3">
    <name type="scientific">Nitrososphaera gargensis (strain Ga9.2)</name>
    <dbReference type="NCBI Taxonomy" id="1237085"/>
    <lineage>
        <taxon>Archaea</taxon>
        <taxon>Nitrososphaerota</taxon>
        <taxon>Nitrososphaeria</taxon>
        <taxon>Nitrososphaerales</taxon>
        <taxon>Nitrososphaeraceae</taxon>
        <taxon>Nitrososphaera</taxon>
    </lineage>
</organism>
<dbReference type="Gene3D" id="3.40.50.1820">
    <property type="entry name" value="alpha/beta hydrolase"/>
    <property type="match status" value="1"/>
</dbReference>
<dbReference type="AlphaFoldDB" id="K0IH39"/>
<dbReference type="PANTHER" id="PTHR22946">
    <property type="entry name" value="DIENELACTONE HYDROLASE DOMAIN-CONTAINING PROTEIN-RELATED"/>
    <property type="match status" value="1"/>
</dbReference>
<dbReference type="Proteomes" id="UP000008037">
    <property type="component" value="Chromosome"/>
</dbReference>